<keyword evidence="4" id="KW-1015">Disulfide bond</keyword>
<sequence>MRLRAPPLHSLLLLLLAAVVAMAPAVAAGLYSSRDQVIVATESTFKSIVMDTEHPVAVEFFAPWCGHCQQLAPEYIKAAAKLQGLAKLVAVDCDDRTNAGLCSRFDIKGFPTVKVFPGGLKSIPTEYMGERTAKAIVDFMINQMTSRHVTQIGTSGSKFTKIETFVNKNEGKLPRVLLVTSKTATAPLYKGLSVEYKDRVLFAEAKGANAKLAESLTTKVPTLLVWPADKTELEAFEEYQGELKQKPLKEFIEKYAPPPPKGKKPAKKPAKKPDAKPASSEKPKQTPDSETKIKMPKPESEPEAFDETINEIRSQEDLDALCLDKAGVCVVSFIPLEPEFPQSVYAHADALETLKESKRAAHSSDKAAAGIPFTFVWVNPVEHGSKLIRDFDVSDMYPSMVAINARKRVYRPLRTAFDKASIASFLDDLVSGHGRSMQYSFKPQLDKPAKPRMQAAALKPPSPPHTSAAAAGGGALPHGRSHWDRLPQELRRLAVRWAGILTQFSTGLLLSTELGSLSVAQQERIWAEAFEHDFQGDLAALPHLDDPSRVLPGIRTPAMLERAREAGLVWGAMVEQVAIRHGWTHMLDFGHPSELAMSAAAVGDEALLKNLVQVHGAHVTAELANMCARSGSLSLVRWIHERLSSDHWAFDAAEIAAATGNLELVEWMHSQGIESRSTLHSAAVAGQLHIVRWLFDHNIRNLDENTLGETARNGHLDVLIFLREQLPQAFDNAPSDEFDYTTDLRVLKWLHSLGKLDSLNKSLTAMIDSGDIEGVRWVCDTAGVRITRLMFLQACAKNRAQLARWMLTQPGIAVDESVINNAIWSRAMSLISVLMTHSNAAFETVARKMAIVGDCQMIEWMHLRHSGSVTQRTLELAVEHERVDVVRFLLDQIGGVRWDLDAARLLAARLGRPAAAAVLDEHAARSLGGLPAQAAR</sequence>
<keyword evidence="6" id="KW-0676">Redox-active center</keyword>
<keyword evidence="5" id="KW-0413">Isomerase</keyword>
<evidence type="ECO:0000256" key="5">
    <source>
        <dbReference type="ARBA" id="ARBA00023235"/>
    </source>
</evidence>
<evidence type="ECO:0000256" key="8">
    <source>
        <dbReference type="SAM" id="SignalP"/>
    </source>
</evidence>
<feature type="region of interest" description="Disordered" evidence="7">
    <location>
        <begin position="253"/>
        <end position="305"/>
    </location>
</feature>
<accession>A0ABR4NJ56</accession>
<dbReference type="InterPro" id="IPR013766">
    <property type="entry name" value="Thioredoxin_domain"/>
</dbReference>
<name>A0ABR4NJ56_9FUNG</name>
<gene>
    <name evidence="10" type="ORF">HK105_200485</name>
</gene>
<dbReference type="InterPro" id="IPR002110">
    <property type="entry name" value="Ankyrin_rpt"/>
</dbReference>
<dbReference type="Gene3D" id="1.25.40.20">
    <property type="entry name" value="Ankyrin repeat-containing domain"/>
    <property type="match status" value="1"/>
</dbReference>
<dbReference type="InterPro" id="IPR036249">
    <property type="entry name" value="Thioredoxin-like_sf"/>
</dbReference>
<evidence type="ECO:0000256" key="3">
    <source>
        <dbReference type="ARBA" id="ARBA00012723"/>
    </source>
</evidence>
<evidence type="ECO:0000313" key="11">
    <source>
        <dbReference type="Proteomes" id="UP001527925"/>
    </source>
</evidence>
<dbReference type="EMBL" id="JADGIZ020000002">
    <property type="protein sequence ID" value="KAL2919573.1"/>
    <property type="molecule type" value="Genomic_DNA"/>
</dbReference>
<evidence type="ECO:0000259" key="9">
    <source>
        <dbReference type="PROSITE" id="PS51352"/>
    </source>
</evidence>
<dbReference type="Gene3D" id="3.40.30.10">
    <property type="entry name" value="Glutaredoxin"/>
    <property type="match status" value="2"/>
</dbReference>
<comment type="catalytic activity">
    <reaction evidence="1">
        <text>Catalyzes the rearrangement of -S-S- bonds in proteins.</text>
        <dbReference type="EC" id="5.3.4.1"/>
    </reaction>
</comment>
<comment type="caution">
    <text evidence="10">The sequence shown here is derived from an EMBL/GenBank/DDBJ whole genome shotgun (WGS) entry which is preliminary data.</text>
</comment>
<protein>
    <recommendedName>
        <fullName evidence="3">protein disulfide-isomerase</fullName>
        <ecNumber evidence="3">5.3.4.1</ecNumber>
    </recommendedName>
</protein>
<dbReference type="Proteomes" id="UP001527925">
    <property type="component" value="Unassembled WGS sequence"/>
</dbReference>
<dbReference type="InterPro" id="IPR057305">
    <property type="entry name" value="Thioredox_PDIA6_C"/>
</dbReference>
<evidence type="ECO:0000313" key="10">
    <source>
        <dbReference type="EMBL" id="KAL2919573.1"/>
    </source>
</evidence>
<feature type="signal peptide" evidence="8">
    <location>
        <begin position="1"/>
        <end position="27"/>
    </location>
</feature>
<dbReference type="PANTHER" id="PTHR45815:SF3">
    <property type="entry name" value="PROTEIN DISULFIDE-ISOMERASE A6"/>
    <property type="match status" value="1"/>
</dbReference>
<feature type="chain" id="PRO_5047326184" description="protein disulfide-isomerase" evidence="8">
    <location>
        <begin position="28"/>
        <end position="936"/>
    </location>
</feature>
<dbReference type="PANTHER" id="PTHR45815">
    <property type="entry name" value="PROTEIN DISULFIDE-ISOMERASE A6"/>
    <property type="match status" value="1"/>
</dbReference>
<feature type="domain" description="Thioredoxin" evidence="9">
    <location>
        <begin position="11"/>
        <end position="146"/>
    </location>
</feature>
<evidence type="ECO:0000256" key="6">
    <source>
        <dbReference type="ARBA" id="ARBA00023284"/>
    </source>
</evidence>
<reference evidence="10 11" key="1">
    <citation type="submission" date="2023-09" db="EMBL/GenBank/DDBJ databases">
        <title>Pangenome analysis of Batrachochytrium dendrobatidis and related Chytrids.</title>
        <authorList>
            <person name="Yacoub M.N."/>
            <person name="Stajich J.E."/>
            <person name="James T.Y."/>
        </authorList>
    </citation>
    <scope>NUCLEOTIDE SEQUENCE [LARGE SCALE GENOMIC DNA]</scope>
    <source>
        <strain evidence="10 11">JEL0888</strain>
    </source>
</reference>
<keyword evidence="8" id="KW-0732">Signal</keyword>
<dbReference type="PROSITE" id="PS51352">
    <property type="entry name" value="THIOREDOXIN_2"/>
    <property type="match status" value="1"/>
</dbReference>
<dbReference type="PRINTS" id="PR00421">
    <property type="entry name" value="THIOREDOXIN"/>
</dbReference>
<dbReference type="SUPFAM" id="SSF48403">
    <property type="entry name" value="Ankyrin repeat"/>
    <property type="match status" value="1"/>
</dbReference>
<comment type="subcellular location">
    <subcellularLocation>
        <location evidence="2">Endoplasmic reticulum lumen</location>
    </subcellularLocation>
</comment>
<dbReference type="EC" id="5.3.4.1" evidence="3"/>
<evidence type="ECO:0000256" key="1">
    <source>
        <dbReference type="ARBA" id="ARBA00001182"/>
    </source>
</evidence>
<dbReference type="SUPFAM" id="SSF52833">
    <property type="entry name" value="Thioredoxin-like"/>
    <property type="match status" value="1"/>
</dbReference>
<proteinExistence type="predicted"/>
<dbReference type="Pfam" id="PF00085">
    <property type="entry name" value="Thioredoxin"/>
    <property type="match status" value="1"/>
</dbReference>
<dbReference type="Pfam" id="PF12796">
    <property type="entry name" value="Ank_2"/>
    <property type="match status" value="1"/>
</dbReference>
<evidence type="ECO:0000256" key="2">
    <source>
        <dbReference type="ARBA" id="ARBA00004319"/>
    </source>
</evidence>
<organism evidence="10 11">
    <name type="scientific">Polyrhizophydium stewartii</name>
    <dbReference type="NCBI Taxonomy" id="2732419"/>
    <lineage>
        <taxon>Eukaryota</taxon>
        <taxon>Fungi</taxon>
        <taxon>Fungi incertae sedis</taxon>
        <taxon>Chytridiomycota</taxon>
        <taxon>Chytridiomycota incertae sedis</taxon>
        <taxon>Chytridiomycetes</taxon>
        <taxon>Rhizophydiales</taxon>
        <taxon>Rhizophydiales incertae sedis</taxon>
        <taxon>Polyrhizophydium</taxon>
    </lineage>
</organism>
<feature type="compositionally biased region" description="Basic and acidic residues" evidence="7">
    <location>
        <begin position="271"/>
        <end position="300"/>
    </location>
</feature>
<dbReference type="InterPro" id="IPR036770">
    <property type="entry name" value="Ankyrin_rpt-contain_sf"/>
</dbReference>
<evidence type="ECO:0000256" key="4">
    <source>
        <dbReference type="ARBA" id="ARBA00023157"/>
    </source>
</evidence>
<evidence type="ECO:0000256" key="7">
    <source>
        <dbReference type="SAM" id="MobiDB-lite"/>
    </source>
</evidence>
<keyword evidence="11" id="KW-1185">Reference proteome</keyword>
<feature type="region of interest" description="Disordered" evidence="7">
    <location>
        <begin position="443"/>
        <end position="478"/>
    </location>
</feature>
<dbReference type="Pfam" id="PF24541">
    <property type="entry name" value="Thioredox_PDIA6_C"/>
    <property type="match status" value="1"/>
</dbReference>
<feature type="compositionally biased region" description="Basic residues" evidence="7">
    <location>
        <begin position="261"/>
        <end position="270"/>
    </location>
</feature>